<gene>
    <name evidence="1" type="ORF">FHS83_001254</name>
</gene>
<evidence type="ECO:0000313" key="2">
    <source>
        <dbReference type="Proteomes" id="UP000570514"/>
    </source>
</evidence>
<dbReference type="CDD" id="cd02440">
    <property type="entry name" value="AdoMet_MTases"/>
    <property type="match status" value="1"/>
</dbReference>
<keyword evidence="2" id="KW-1185">Reference proteome</keyword>
<accession>A0A846MWZ8</accession>
<name>A0A846MWZ8_9PROT</name>
<dbReference type="InterPro" id="IPR029063">
    <property type="entry name" value="SAM-dependent_MTases_sf"/>
</dbReference>
<comment type="caution">
    <text evidence="1">The sequence shown here is derived from an EMBL/GenBank/DDBJ whole genome shotgun (WGS) entry which is preliminary data.</text>
</comment>
<protein>
    <submittedName>
        <fullName evidence="1">Methionine biosynthesis protein MetW</fullName>
    </submittedName>
</protein>
<dbReference type="Pfam" id="PF07021">
    <property type="entry name" value="MetW"/>
    <property type="match status" value="1"/>
</dbReference>
<sequence>MALRPDLAAIAAMIPEGTSVLDVGCGDGALLEHLVRTKHVDGRGLELSQQNVNACVTRGLSVIQGDADTDLGEYPSQVFDVVILSQTIQATWDPKSVLDHLLRIGRHVVISFPNFGHWRVRLSLLARGRMPQTKTLSNEWYDTPNIHLCTIADFVGLANVCGANIEQALALTPEGTTRAMRADAWIPNLMAEGAIFLLTSDTAGSVI</sequence>
<reference evidence="1 2" key="1">
    <citation type="submission" date="2020-03" db="EMBL/GenBank/DDBJ databases">
        <title>Genomic Encyclopedia of Type Strains, Phase IV (KMG-IV): sequencing the most valuable type-strain genomes for metagenomic binning, comparative biology and taxonomic classification.</title>
        <authorList>
            <person name="Goeker M."/>
        </authorList>
    </citation>
    <scope>NUCLEOTIDE SEQUENCE [LARGE SCALE GENOMIC DNA]</scope>
    <source>
        <strain evidence="1 2">DSM 19867</strain>
    </source>
</reference>
<proteinExistence type="predicted"/>
<dbReference type="SUPFAM" id="SSF53335">
    <property type="entry name" value="S-adenosyl-L-methionine-dependent methyltransferases"/>
    <property type="match status" value="1"/>
</dbReference>
<evidence type="ECO:0000313" key="1">
    <source>
        <dbReference type="EMBL" id="NIK87936.1"/>
    </source>
</evidence>
<organism evidence="1 2">
    <name type="scientific">Rhizomicrobium palustre</name>
    <dbReference type="NCBI Taxonomy" id="189966"/>
    <lineage>
        <taxon>Bacteria</taxon>
        <taxon>Pseudomonadati</taxon>
        <taxon>Pseudomonadota</taxon>
        <taxon>Alphaproteobacteria</taxon>
        <taxon>Micropepsales</taxon>
        <taxon>Micropepsaceae</taxon>
        <taxon>Rhizomicrobium</taxon>
    </lineage>
</organism>
<dbReference type="NCBIfam" id="TIGR02081">
    <property type="entry name" value="metW"/>
    <property type="match status" value="1"/>
</dbReference>
<dbReference type="InterPro" id="IPR010743">
    <property type="entry name" value="Methionine_synth_MetW"/>
</dbReference>
<dbReference type="Gene3D" id="3.40.50.150">
    <property type="entry name" value="Vaccinia Virus protein VP39"/>
    <property type="match status" value="1"/>
</dbReference>
<dbReference type="AlphaFoldDB" id="A0A846MWZ8"/>
<dbReference type="EMBL" id="JAASRM010000001">
    <property type="protein sequence ID" value="NIK87936.1"/>
    <property type="molecule type" value="Genomic_DNA"/>
</dbReference>
<dbReference type="Proteomes" id="UP000570514">
    <property type="component" value="Unassembled WGS sequence"/>
</dbReference>
<dbReference type="RefSeq" id="WP_167081951.1">
    <property type="nucleotide sequence ID" value="NZ_BAAADC010000001.1"/>
</dbReference>